<dbReference type="SUPFAM" id="SSF140996">
    <property type="entry name" value="Hermes dimerisation domain"/>
    <property type="match status" value="1"/>
</dbReference>
<keyword evidence="8" id="KW-0539">Nucleus</keyword>
<evidence type="ECO:0000256" key="10">
    <source>
        <dbReference type="SAM" id="MobiDB-lite"/>
    </source>
</evidence>
<feature type="region of interest" description="Disordered" evidence="10">
    <location>
        <begin position="127"/>
        <end position="203"/>
    </location>
</feature>
<evidence type="ECO:0000313" key="13">
    <source>
        <dbReference type="RefSeq" id="XP_054844275.1"/>
    </source>
</evidence>
<feature type="compositionally biased region" description="Polar residues" evidence="10">
    <location>
        <begin position="766"/>
        <end position="779"/>
    </location>
</feature>
<feature type="region of interest" description="Disordered" evidence="10">
    <location>
        <begin position="1"/>
        <end position="103"/>
    </location>
</feature>
<keyword evidence="7" id="KW-0804">Transcription</keyword>
<gene>
    <name evidence="13 14" type="primary">LOC129335610</name>
</gene>
<name>A0AA97JU42_EUBMA</name>
<dbReference type="InterPro" id="IPR036236">
    <property type="entry name" value="Znf_C2H2_sf"/>
</dbReference>
<dbReference type="SUPFAM" id="SSF53098">
    <property type="entry name" value="Ribonuclease H-like"/>
    <property type="match status" value="1"/>
</dbReference>
<comment type="subcellular location">
    <subcellularLocation>
        <location evidence="1">Nucleus</location>
    </subcellularLocation>
</comment>
<dbReference type="SUPFAM" id="SSF57667">
    <property type="entry name" value="beta-beta-alpha zinc fingers"/>
    <property type="match status" value="1"/>
</dbReference>
<keyword evidence="12" id="KW-1185">Reference proteome</keyword>
<evidence type="ECO:0000256" key="4">
    <source>
        <dbReference type="ARBA" id="ARBA00022833"/>
    </source>
</evidence>
<dbReference type="KEGG" id="emc:129335610"/>
<keyword evidence="3 9" id="KW-0863">Zinc-finger</keyword>
<dbReference type="RefSeq" id="XP_054844276.1">
    <property type="nucleotide sequence ID" value="XM_054988301.1"/>
</dbReference>
<keyword evidence="2" id="KW-0479">Metal-binding</keyword>
<accession>A0AA97JU42</accession>
<dbReference type="InterPro" id="IPR012337">
    <property type="entry name" value="RNaseH-like_sf"/>
</dbReference>
<feature type="compositionally biased region" description="Polar residues" evidence="10">
    <location>
        <begin position="186"/>
        <end position="203"/>
    </location>
</feature>
<evidence type="ECO:0000313" key="12">
    <source>
        <dbReference type="Proteomes" id="UP001190640"/>
    </source>
</evidence>
<evidence type="ECO:0000259" key="11">
    <source>
        <dbReference type="PROSITE" id="PS50808"/>
    </source>
</evidence>
<dbReference type="GO" id="GO:0003677">
    <property type="term" value="F:DNA binding"/>
    <property type="evidence" value="ECO:0007669"/>
    <property type="project" value="UniProtKB-KW"/>
</dbReference>
<dbReference type="PANTHER" id="PTHR46481">
    <property type="entry name" value="ZINC FINGER BED DOMAIN-CONTAINING PROTEIN 4"/>
    <property type="match status" value="1"/>
</dbReference>
<dbReference type="AlphaFoldDB" id="A0AA97JU42"/>
<protein>
    <submittedName>
        <fullName evidence="13 14">Zinc finger BED domain-containing protein 4-like</fullName>
    </submittedName>
</protein>
<proteinExistence type="predicted"/>
<feature type="domain" description="BED-type" evidence="11">
    <location>
        <begin position="219"/>
        <end position="275"/>
    </location>
</feature>
<keyword evidence="4" id="KW-0862">Zinc</keyword>
<evidence type="ECO:0000256" key="9">
    <source>
        <dbReference type="PROSITE-ProRule" id="PRU00027"/>
    </source>
</evidence>
<reference evidence="13 14" key="1">
    <citation type="submission" date="2025-04" db="UniProtKB">
        <authorList>
            <consortium name="RefSeq"/>
        </authorList>
    </citation>
    <scope>IDENTIFICATION</scope>
    <source>
        <tissue evidence="13 14">Blood</tissue>
    </source>
</reference>
<feature type="region of interest" description="Disordered" evidence="10">
    <location>
        <begin position="757"/>
        <end position="779"/>
    </location>
</feature>
<dbReference type="Proteomes" id="UP001190640">
    <property type="component" value="Chromosome 9"/>
</dbReference>
<dbReference type="InterPro" id="IPR003656">
    <property type="entry name" value="Znf_BED"/>
</dbReference>
<dbReference type="RefSeq" id="XP_054844275.1">
    <property type="nucleotide sequence ID" value="XM_054988300.1"/>
</dbReference>
<dbReference type="GO" id="GO:0005634">
    <property type="term" value="C:nucleus"/>
    <property type="evidence" value="ECO:0007669"/>
    <property type="project" value="UniProtKB-SubCell"/>
</dbReference>
<feature type="compositionally biased region" description="Polar residues" evidence="10">
    <location>
        <begin position="143"/>
        <end position="152"/>
    </location>
</feature>
<dbReference type="InterPro" id="IPR008906">
    <property type="entry name" value="HATC_C_dom"/>
</dbReference>
<evidence type="ECO:0000256" key="8">
    <source>
        <dbReference type="ARBA" id="ARBA00023242"/>
    </source>
</evidence>
<feature type="region of interest" description="Disordered" evidence="10">
    <location>
        <begin position="280"/>
        <end position="329"/>
    </location>
</feature>
<dbReference type="Pfam" id="PF02892">
    <property type="entry name" value="zf-BED"/>
    <property type="match status" value="1"/>
</dbReference>
<dbReference type="GeneID" id="129335610"/>
<evidence type="ECO:0000256" key="3">
    <source>
        <dbReference type="ARBA" id="ARBA00022771"/>
    </source>
</evidence>
<dbReference type="InterPro" id="IPR052035">
    <property type="entry name" value="ZnF_BED_domain_contain"/>
</dbReference>
<dbReference type="Pfam" id="PF05699">
    <property type="entry name" value="Dimer_Tnp_hAT"/>
    <property type="match status" value="1"/>
</dbReference>
<evidence type="ECO:0000256" key="1">
    <source>
        <dbReference type="ARBA" id="ARBA00004123"/>
    </source>
</evidence>
<keyword evidence="5" id="KW-0805">Transcription regulation</keyword>
<dbReference type="PROSITE" id="PS50808">
    <property type="entry name" value="ZF_BED"/>
    <property type="match status" value="1"/>
</dbReference>
<evidence type="ECO:0000313" key="14">
    <source>
        <dbReference type="RefSeq" id="XP_054844276.1"/>
    </source>
</evidence>
<sequence length="902" mass="98510">MSKRRGVQRGPGGKVKVKTRGLGGRGRDAVLPPPARRRTAPTQLSSTSPAPGLAGESKRPRKVVFAEAAAGAPPPQVPEAGAGTGQGLAAEAPSPTAVMTQQCEEDQHEMCFGVDLGDASLPIPNPGTPGMLEERSSIGEPSPVSSEASCRSFQERQEQSMEVTEEEEVEAVPSRVLPSQLLCSRPSPSAPTRQTAYAPSASQEAAPGVSAAAGQHGCHYSSAIWDHFQKMEDPSYAQCQLCQAQISPGKDRAHFLITRLRNHLKNHHQEVLLQEAREAGAAQLPASQERSDPMTISGALPSRSPVGGGGQGSLTEMFSEGGTNVPRGEIQRATKRVTWHIAEMITVDGHPFSIVEDIGFRGLLQEVCPWYSPPARTTLSRTVVPSLYRTVKEYVRAQLSHAAERTVHFTSDIWTCPQSQHEYLSLTAHWWQPDDLLGGGGTTSAMQGQMGDRRAGYRHALLHAEVLEEAHTVANISAGIKRQLEDWVGRNVTMGYMVTNSGKNITAAAEQVGLNHISCVAHKLHLVVRDALGLGLNPEDPRLDTATREFQCLIMKCRHIASHFLCSVKAIHQLRLKQILVGVPEHHLISDISTCWNSTYAMLERLVEQQTALTMQLSENGTGRGESQFSQEEWLTISQTVEVLKPFKDYTIMASSETATLGLVIPLVHALQNIMTSFLNPDSGCADLVPAVRAFVRRLQQGIMSQLQPITEKELYMLATMCDPRIKGTFAERAGKLSSLREALSVRVWHMQARRGTLPAERTEEGTSSANPCPAPSQQVPLTATSEMSLEMKLIARALEPSGNVRHANQDLAAAVVREYLSEPCESLSTDPLSYWAQKEAVWPDLSLEAQRLLSCPPTIFSHVGGMVSPHHTHLPPWRVEQLVFLRVNLPRFSCPLDFQSE</sequence>
<evidence type="ECO:0000256" key="7">
    <source>
        <dbReference type="ARBA" id="ARBA00023163"/>
    </source>
</evidence>
<evidence type="ECO:0000256" key="5">
    <source>
        <dbReference type="ARBA" id="ARBA00023015"/>
    </source>
</evidence>
<evidence type="ECO:0000256" key="6">
    <source>
        <dbReference type="ARBA" id="ARBA00023125"/>
    </source>
</evidence>
<dbReference type="PANTHER" id="PTHR46481:SF4">
    <property type="entry name" value="ZINC FINGER BED DOMAIN-CONTAINING PROTEIN 4"/>
    <property type="match status" value="1"/>
</dbReference>
<dbReference type="GO" id="GO:0046983">
    <property type="term" value="F:protein dimerization activity"/>
    <property type="evidence" value="ECO:0007669"/>
    <property type="project" value="InterPro"/>
</dbReference>
<keyword evidence="6" id="KW-0238">DNA-binding</keyword>
<dbReference type="GO" id="GO:0008270">
    <property type="term" value="F:zinc ion binding"/>
    <property type="evidence" value="ECO:0007669"/>
    <property type="project" value="UniProtKB-KW"/>
</dbReference>
<organism evidence="12 13">
    <name type="scientific">Eublepharis macularius</name>
    <name type="common">Leopard gecko</name>
    <name type="synonym">Cyrtodactylus macularius</name>
    <dbReference type="NCBI Taxonomy" id="481883"/>
    <lineage>
        <taxon>Eukaryota</taxon>
        <taxon>Metazoa</taxon>
        <taxon>Chordata</taxon>
        <taxon>Craniata</taxon>
        <taxon>Vertebrata</taxon>
        <taxon>Euteleostomi</taxon>
        <taxon>Lepidosauria</taxon>
        <taxon>Squamata</taxon>
        <taxon>Bifurcata</taxon>
        <taxon>Gekkota</taxon>
        <taxon>Eublepharidae</taxon>
        <taxon>Eublepharinae</taxon>
        <taxon>Eublepharis</taxon>
    </lineage>
</organism>
<evidence type="ECO:0000256" key="2">
    <source>
        <dbReference type="ARBA" id="ARBA00022723"/>
    </source>
</evidence>